<proteinExistence type="predicted"/>
<sequence>MLTTRHKILLIRKTCSTCLLPTFCSHYIHLMAIYNQCIRLE</sequence>
<name>A0A0A9AJ82_ARUDO</name>
<evidence type="ECO:0000313" key="1">
    <source>
        <dbReference type="EMBL" id="JAD49005.1"/>
    </source>
</evidence>
<protein>
    <submittedName>
        <fullName evidence="1">Uncharacterized protein</fullName>
    </submittedName>
</protein>
<dbReference type="EMBL" id="GBRH01248890">
    <property type="protein sequence ID" value="JAD49005.1"/>
    <property type="molecule type" value="Transcribed_RNA"/>
</dbReference>
<reference evidence="1" key="2">
    <citation type="journal article" date="2015" name="Data Brief">
        <title>Shoot transcriptome of the giant reed, Arundo donax.</title>
        <authorList>
            <person name="Barrero R.A."/>
            <person name="Guerrero F.D."/>
            <person name="Moolhuijzen P."/>
            <person name="Goolsby J.A."/>
            <person name="Tidwell J."/>
            <person name="Bellgard S.E."/>
            <person name="Bellgard M.I."/>
        </authorList>
    </citation>
    <scope>NUCLEOTIDE SEQUENCE</scope>
    <source>
        <tissue evidence="1">Shoot tissue taken approximately 20 cm above the soil surface</tissue>
    </source>
</reference>
<accession>A0A0A9AJ82</accession>
<dbReference type="AlphaFoldDB" id="A0A0A9AJ82"/>
<reference evidence="1" key="1">
    <citation type="submission" date="2014-09" db="EMBL/GenBank/DDBJ databases">
        <authorList>
            <person name="Magalhaes I.L.F."/>
            <person name="Oliveira U."/>
            <person name="Santos F.R."/>
            <person name="Vidigal T.H.D.A."/>
            <person name="Brescovit A.D."/>
            <person name="Santos A.J."/>
        </authorList>
    </citation>
    <scope>NUCLEOTIDE SEQUENCE</scope>
    <source>
        <tissue evidence="1">Shoot tissue taken approximately 20 cm above the soil surface</tissue>
    </source>
</reference>
<organism evidence="1">
    <name type="scientific">Arundo donax</name>
    <name type="common">Giant reed</name>
    <name type="synonym">Donax arundinaceus</name>
    <dbReference type="NCBI Taxonomy" id="35708"/>
    <lineage>
        <taxon>Eukaryota</taxon>
        <taxon>Viridiplantae</taxon>
        <taxon>Streptophyta</taxon>
        <taxon>Embryophyta</taxon>
        <taxon>Tracheophyta</taxon>
        <taxon>Spermatophyta</taxon>
        <taxon>Magnoliopsida</taxon>
        <taxon>Liliopsida</taxon>
        <taxon>Poales</taxon>
        <taxon>Poaceae</taxon>
        <taxon>PACMAD clade</taxon>
        <taxon>Arundinoideae</taxon>
        <taxon>Arundineae</taxon>
        <taxon>Arundo</taxon>
    </lineage>
</organism>